<evidence type="ECO:0000313" key="2">
    <source>
        <dbReference type="EMBL" id="TMQ48232.1"/>
    </source>
</evidence>
<sequence length="232" mass="25855">MNRNRTILPAALSLASLLLSGVTGSFTALAADKKPEVKVDLPAPTKGLRVAVLPVVNGTGEADADKIMEDVLREQFQEVPKERAVFLMPQDVERLLKDANTDRAERVADRWSRYGVLDSTAVVGLDSLFVADALLLIKISEWETKRVHNVGEGQSSTTIGLHMALYRIKDKKKLWSKDPREQRLARELDLTNSSVGYDDTGRIQTPRANEPPRVEEVVSDLIREALKKFPNR</sequence>
<accession>A0A538SA34</accession>
<dbReference type="EMBL" id="VBOR01000084">
    <property type="protein sequence ID" value="TMQ48232.1"/>
    <property type="molecule type" value="Genomic_DNA"/>
</dbReference>
<evidence type="ECO:0000313" key="5">
    <source>
        <dbReference type="Proteomes" id="UP000320913"/>
    </source>
</evidence>
<proteinExistence type="predicted"/>
<dbReference type="AlphaFoldDB" id="A0A538SA34"/>
<dbReference type="Gene3D" id="3.40.50.10610">
    <property type="entry name" value="ABC-type transport auxiliary lipoprotein component"/>
    <property type="match status" value="1"/>
</dbReference>
<evidence type="ECO:0000313" key="3">
    <source>
        <dbReference type="EMBL" id="TMQ56492.1"/>
    </source>
</evidence>
<organism evidence="2 4">
    <name type="scientific">Eiseniibacteriota bacterium</name>
    <dbReference type="NCBI Taxonomy" id="2212470"/>
    <lineage>
        <taxon>Bacteria</taxon>
        <taxon>Candidatus Eiseniibacteriota</taxon>
    </lineage>
</organism>
<gene>
    <name evidence="2" type="ORF">E6K71_07685</name>
    <name evidence="3" type="ORF">E6K75_08495</name>
</gene>
<dbReference type="EMBL" id="VBOV01000209">
    <property type="protein sequence ID" value="TMQ56492.1"/>
    <property type="molecule type" value="Genomic_DNA"/>
</dbReference>
<evidence type="ECO:0008006" key="6">
    <source>
        <dbReference type="Google" id="ProtNLM"/>
    </source>
</evidence>
<feature type="chain" id="PRO_5039810564" description="Penicillin-binding protein activator LpoB" evidence="1">
    <location>
        <begin position="31"/>
        <end position="232"/>
    </location>
</feature>
<comment type="caution">
    <text evidence="2">The sequence shown here is derived from an EMBL/GenBank/DDBJ whole genome shotgun (WGS) entry which is preliminary data.</text>
</comment>
<keyword evidence="1" id="KW-0732">Signal</keyword>
<evidence type="ECO:0000313" key="4">
    <source>
        <dbReference type="Proteomes" id="UP000316292"/>
    </source>
</evidence>
<reference evidence="4 5" key="1">
    <citation type="journal article" date="2019" name="Nat. Microbiol.">
        <title>Mediterranean grassland soil C-N compound turnover is dependent on rainfall and depth, and is mediated by genomically divergent microorganisms.</title>
        <authorList>
            <person name="Diamond S."/>
            <person name="Andeer P.F."/>
            <person name="Li Z."/>
            <person name="Crits-Christoph A."/>
            <person name="Burstein D."/>
            <person name="Anantharaman K."/>
            <person name="Lane K.R."/>
            <person name="Thomas B.C."/>
            <person name="Pan C."/>
            <person name="Northen T.R."/>
            <person name="Banfield J.F."/>
        </authorList>
    </citation>
    <scope>NUCLEOTIDE SEQUENCE [LARGE SCALE GENOMIC DNA]</scope>
    <source>
        <strain evidence="2">WS_1</strain>
        <strain evidence="3">WS_5</strain>
    </source>
</reference>
<dbReference type="Proteomes" id="UP000316292">
    <property type="component" value="Unassembled WGS sequence"/>
</dbReference>
<feature type="signal peptide" evidence="1">
    <location>
        <begin position="1"/>
        <end position="30"/>
    </location>
</feature>
<protein>
    <recommendedName>
        <fullName evidence="6">Penicillin-binding protein activator LpoB</fullName>
    </recommendedName>
</protein>
<dbReference type="Proteomes" id="UP000320913">
    <property type="component" value="Unassembled WGS sequence"/>
</dbReference>
<evidence type="ECO:0000256" key="1">
    <source>
        <dbReference type="SAM" id="SignalP"/>
    </source>
</evidence>
<name>A0A538SA34_UNCEI</name>